<reference evidence="2 3" key="1">
    <citation type="journal article" date="2024" name="Science">
        <title>Giant polyketide synthase enzymes in the biosynthesis of giant marine polyether toxins.</title>
        <authorList>
            <person name="Fallon T.R."/>
            <person name="Shende V.V."/>
            <person name="Wierzbicki I.H."/>
            <person name="Pendleton A.L."/>
            <person name="Watervoot N.F."/>
            <person name="Auber R.P."/>
            <person name="Gonzalez D.J."/>
            <person name="Wisecaver J.H."/>
            <person name="Moore B.S."/>
        </authorList>
    </citation>
    <scope>NUCLEOTIDE SEQUENCE [LARGE SCALE GENOMIC DNA]</scope>
    <source>
        <strain evidence="2 3">12B1</strain>
    </source>
</reference>
<evidence type="ECO:0000313" key="3">
    <source>
        <dbReference type="Proteomes" id="UP001515480"/>
    </source>
</evidence>
<evidence type="ECO:0000256" key="1">
    <source>
        <dbReference type="SAM" id="MobiDB-lite"/>
    </source>
</evidence>
<sequence>MVTAQPDTEIFGDQLELLDSTVTDWELTDTNETACAPVSAPPDAECEEASVRLMRQVRQCADYVIAKDVGDFDTIKQLRAANPTHTAAASSMKAPVTFMLPAASLSHEDGESAKSPAVSDPAPSGGGFVFVPLAVRDLSAISRLIEEVVGAKALQPALAWLSRTQGTVLSDAVPLPFVPFSALAGPDGTGSKRKRERSCKLARDDVPAEPPRAVRKVEAAQKVEAAKKVKDDVDGLLDAAFGMEGEETPRGASHSSSTSTLDEEDFSSLLAGEDDFSSGLTTALSAAHEDDPSSFFSQVLDDLCSDAAQTPASADQMHLLAQRLKEAQALMAGGGGSGLSLNLPISMPKGGGALQLQGENGANLLAAYTALASSGAAHAEAKCASPSPPVPAYHPFSPTKGWFAIHSSGRQMQLLERLHCILESSHMQLVRTPGKTLGKVIRWLSPQALKAFNVPPNVHAFELLDPLTFKAEVFPQGGSSSFRKFAKDWGLVSPKEVAQTEGKEEKSTKCQRKISYKCMYLPIVAEDGAPAMDPKAVFRRMGPNRSLELVESYAEHALKPIDDALSVRLPPSDITDIESYVGTGDDRKWSIQTAPAGRPTAKPRAVGKSSSSAGGLRWSAMNIL</sequence>
<protein>
    <submittedName>
        <fullName evidence="2">Uncharacterized protein</fullName>
    </submittedName>
</protein>
<feature type="region of interest" description="Disordered" evidence="1">
    <location>
        <begin position="242"/>
        <end position="265"/>
    </location>
</feature>
<feature type="region of interest" description="Disordered" evidence="1">
    <location>
        <begin position="185"/>
        <end position="212"/>
    </location>
</feature>
<gene>
    <name evidence="2" type="ORF">AB1Y20_015144</name>
</gene>
<keyword evidence="3" id="KW-1185">Reference proteome</keyword>
<dbReference type="EMBL" id="JBGBPQ010000003">
    <property type="protein sequence ID" value="KAL1526432.1"/>
    <property type="molecule type" value="Genomic_DNA"/>
</dbReference>
<accession>A0AB34JZ90</accession>
<proteinExistence type="predicted"/>
<organism evidence="2 3">
    <name type="scientific">Prymnesium parvum</name>
    <name type="common">Toxic golden alga</name>
    <dbReference type="NCBI Taxonomy" id="97485"/>
    <lineage>
        <taxon>Eukaryota</taxon>
        <taxon>Haptista</taxon>
        <taxon>Haptophyta</taxon>
        <taxon>Prymnesiophyceae</taxon>
        <taxon>Prymnesiales</taxon>
        <taxon>Prymnesiaceae</taxon>
        <taxon>Prymnesium</taxon>
    </lineage>
</organism>
<dbReference type="AlphaFoldDB" id="A0AB34JZ90"/>
<feature type="region of interest" description="Disordered" evidence="1">
    <location>
        <begin position="594"/>
        <end position="613"/>
    </location>
</feature>
<evidence type="ECO:0000313" key="2">
    <source>
        <dbReference type="EMBL" id="KAL1526432.1"/>
    </source>
</evidence>
<name>A0AB34JZ90_PRYPA</name>
<comment type="caution">
    <text evidence="2">The sequence shown here is derived from an EMBL/GenBank/DDBJ whole genome shotgun (WGS) entry which is preliminary data.</text>
</comment>
<dbReference type="Proteomes" id="UP001515480">
    <property type="component" value="Unassembled WGS sequence"/>
</dbReference>